<evidence type="ECO:0000313" key="2">
    <source>
        <dbReference type="WBParaSite" id="PS1159_v2.g6378.t2"/>
    </source>
</evidence>
<protein>
    <submittedName>
        <fullName evidence="2">Phorbol-ester/DAG-type domain-containing protein</fullName>
    </submittedName>
</protein>
<name>A0AC35GKN4_9BILA</name>
<dbReference type="Proteomes" id="UP000887580">
    <property type="component" value="Unplaced"/>
</dbReference>
<dbReference type="WBParaSite" id="PS1159_v2.g6378.t2">
    <property type="protein sequence ID" value="PS1159_v2.g6378.t2"/>
    <property type="gene ID" value="PS1159_v2.g6378"/>
</dbReference>
<proteinExistence type="predicted"/>
<reference evidence="2" key="1">
    <citation type="submission" date="2022-11" db="UniProtKB">
        <authorList>
            <consortium name="WormBaseParasite"/>
        </authorList>
    </citation>
    <scope>IDENTIFICATION</scope>
</reference>
<evidence type="ECO:0000313" key="1">
    <source>
        <dbReference type="Proteomes" id="UP000887580"/>
    </source>
</evidence>
<sequence>MPPPPSSKLCSTESGSICREFADNWSHYKSLLETDSDQDILNALNTLEAVRVKWQKSDAEARYYKEKLAKSQRSNNELKSAHERMNGKLLNCQATLDRVSKSKDAIADELQGYKIQWEKLRSILKDSDKAFMSDGLLAIINNVQKPSSKVSFNVTTRTQYRNEETYDGGQSDIDYDNSGEVLLDVSQEDITSAAAAPSHCRSSRKRPSTSTQTPKLSHSTLSFEDIESTPSKRSRNIENTEVPAILRPKKSSKSKPPPCILQSMKRSLSESTLIDAKDEIIPLKPKAHTPHLNASKNTFDFSRPMPKAHTPHLNASKNTFDFSSPMVSSWTYGQEIDRRTHRVKVFNTVFETCDVCAKRFGITATNSLKCVDCNIRFHRHCQSRAPMPCVPKVPMPKTPSKQKCPLAQYCPETTPFIPPLIIHCIVALERDRLNSEGIYRLTSNAE</sequence>
<organism evidence="1 2">
    <name type="scientific">Panagrolaimus sp. PS1159</name>
    <dbReference type="NCBI Taxonomy" id="55785"/>
    <lineage>
        <taxon>Eukaryota</taxon>
        <taxon>Metazoa</taxon>
        <taxon>Ecdysozoa</taxon>
        <taxon>Nematoda</taxon>
        <taxon>Chromadorea</taxon>
        <taxon>Rhabditida</taxon>
        <taxon>Tylenchina</taxon>
        <taxon>Panagrolaimomorpha</taxon>
        <taxon>Panagrolaimoidea</taxon>
        <taxon>Panagrolaimidae</taxon>
        <taxon>Panagrolaimus</taxon>
    </lineage>
</organism>
<accession>A0AC35GKN4</accession>